<protein>
    <recommendedName>
        <fullName evidence="4">Rhodanese domain-containing protein</fullName>
    </recommendedName>
</protein>
<dbReference type="InterPro" id="IPR036873">
    <property type="entry name" value="Rhodanese-like_dom_sf"/>
</dbReference>
<dbReference type="EMBL" id="BFAA01157612">
    <property type="protein sequence ID" value="GCB85348.1"/>
    <property type="molecule type" value="Genomic_DNA"/>
</dbReference>
<dbReference type="AlphaFoldDB" id="A0A401QJ05"/>
<evidence type="ECO:0000256" key="1">
    <source>
        <dbReference type="SAM" id="MobiDB-lite"/>
    </source>
</evidence>
<gene>
    <name evidence="2" type="ORF">scyTo_0026094</name>
</gene>
<dbReference type="Proteomes" id="UP000288216">
    <property type="component" value="Unassembled WGS sequence"/>
</dbReference>
<evidence type="ECO:0008006" key="4">
    <source>
        <dbReference type="Google" id="ProtNLM"/>
    </source>
</evidence>
<dbReference type="STRING" id="75743.A0A401QJ05"/>
<dbReference type="Gene3D" id="3.40.250.10">
    <property type="entry name" value="Rhodanese-like domain"/>
    <property type="match status" value="1"/>
</dbReference>
<feature type="compositionally biased region" description="Basic and acidic residues" evidence="1">
    <location>
        <begin position="173"/>
        <end position="186"/>
    </location>
</feature>
<keyword evidence="3" id="KW-1185">Reference proteome</keyword>
<sequence length="208" mass="22699">MRALGCGPALRWVGCFPGLRSVSCISCDPSMKSVGSTCSFCSSDPIVTYDPRGSRVSGGDDDDDDYSVRTIWPEELARKMTQSKVHRQQSAVILDCRHLVDYTKSQLQGAISLNWTERSARERGQHGQLTVFDLLSSREPQQPFQPTWTQQASSSEPRTRNPGRAVTPRSRHLILDTLDRQDEESLRSQGTGSPVASSGGSSLLGGAG</sequence>
<accession>A0A401QJ05</accession>
<feature type="compositionally biased region" description="Low complexity" evidence="1">
    <location>
        <begin position="190"/>
        <end position="201"/>
    </location>
</feature>
<comment type="caution">
    <text evidence="2">The sequence shown here is derived from an EMBL/GenBank/DDBJ whole genome shotgun (WGS) entry which is preliminary data.</text>
</comment>
<dbReference type="OrthoDB" id="426001at2759"/>
<proteinExistence type="predicted"/>
<feature type="compositionally biased region" description="Low complexity" evidence="1">
    <location>
        <begin position="140"/>
        <end position="151"/>
    </location>
</feature>
<feature type="region of interest" description="Disordered" evidence="1">
    <location>
        <begin position="140"/>
        <end position="208"/>
    </location>
</feature>
<dbReference type="SUPFAM" id="SSF52821">
    <property type="entry name" value="Rhodanese/Cell cycle control phosphatase"/>
    <property type="match status" value="1"/>
</dbReference>
<organism evidence="2 3">
    <name type="scientific">Scyliorhinus torazame</name>
    <name type="common">Cloudy catshark</name>
    <name type="synonym">Catulus torazame</name>
    <dbReference type="NCBI Taxonomy" id="75743"/>
    <lineage>
        <taxon>Eukaryota</taxon>
        <taxon>Metazoa</taxon>
        <taxon>Chordata</taxon>
        <taxon>Craniata</taxon>
        <taxon>Vertebrata</taxon>
        <taxon>Chondrichthyes</taxon>
        <taxon>Elasmobranchii</taxon>
        <taxon>Galeomorphii</taxon>
        <taxon>Galeoidea</taxon>
        <taxon>Carcharhiniformes</taxon>
        <taxon>Scyliorhinidae</taxon>
        <taxon>Scyliorhinus</taxon>
    </lineage>
</organism>
<reference evidence="2 3" key="1">
    <citation type="journal article" date="2018" name="Nat. Ecol. Evol.">
        <title>Shark genomes provide insights into elasmobranch evolution and the origin of vertebrates.</title>
        <authorList>
            <person name="Hara Y"/>
            <person name="Yamaguchi K"/>
            <person name="Onimaru K"/>
            <person name="Kadota M"/>
            <person name="Koyanagi M"/>
            <person name="Keeley SD"/>
            <person name="Tatsumi K"/>
            <person name="Tanaka K"/>
            <person name="Motone F"/>
            <person name="Kageyama Y"/>
            <person name="Nozu R"/>
            <person name="Adachi N"/>
            <person name="Nishimura O"/>
            <person name="Nakagawa R"/>
            <person name="Tanegashima C"/>
            <person name="Kiyatake I"/>
            <person name="Matsumoto R"/>
            <person name="Murakumo K"/>
            <person name="Nishida K"/>
            <person name="Terakita A"/>
            <person name="Kuratani S"/>
            <person name="Sato K"/>
            <person name="Hyodo S Kuraku.S."/>
        </authorList>
    </citation>
    <scope>NUCLEOTIDE SEQUENCE [LARGE SCALE GENOMIC DNA]</scope>
</reference>
<evidence type="ECO:0000313" key="2">
    <source>
        <dbReference type="EMBL" id="GCB85348.1"/>
    </source>
</evidence>
<name>A0A401QJ05_SCYTO</name>
<evidence type="ECO:0000313" key="3">
    <source>
        <dbReference type="Proteomes" id="UP000288216"/>
    </source>
</evidence>